<keyword evidence="1" id="KW-0472">Membrane</keyword>
<dbReference type="EMBL" id="CP046276">
    <property type="protein sequence ID" value="QGS52274.1"/>
    <property type="molecule type" value="Genomic_DNA"/>
</dbReference>
<sequence length="261" mass="30582">MEKRYKININMIILYIFLLYYVIYMRKERINLIWDFLKTKEKHSSKTLLKFAKNNKINEMTFRRDLHFLEKNNLIRLYYGFVEVINTNIDHLNNFDINEVNNYEIKKNMAIKAVNVIEDGDSIFIGPGTTCEVLTSHINKNVDLLVTNGIKILSKSSINKKFKQIIMVGGKLLSSKDRISSLTSIIQIQDLRFDKIFITAQSIDENNNVYITDIDEYEFLKVIMKNANKKFLLVDSSKYNSIGNIKLCKFEDFDSVITDKN</sequence>
<feature type="domain" description="DeoR-like transcriptional repressor C-terminal sensor" evidence="2">
    <location>
        <begin position="102"/>
        <end position="260"/>
    </location>
</feature>
<dbReference type="OrthoDB" id="390201at2"/>
<dbReference type="InterPro" id="IPR037171">
    <property type="entry name" value="NagB/RpiA_transferase-like"/>
</dbReference>
<proteinExistence type="predicted"/>
<dbReference type="InterPro" id="IPR050313">
    <property type="entry name" value="Carb_Metab_HTH_regulators"/>
</dbReference>
<dbReference type="PANTHER" id="PTHR30363">
    <property type="entry name" value="HTH-TYPE TRANSCRIPTIONAL REGULATOR SRLR-RELATED"/>
    <property type="match status" value="1"/>
</dbReference>
<keyword evidence="1" id="KW-1133">Transmembrane helix</keyword>
<feature type="transmembrane region" description="Helical" evidence="1">
    <location>
        <begin position="7"/>
        <end position="24"/>
    </location>
</feature>
<dbReference type="SMART" id="SM01134">
    <property type="entry name" value="DeoRC"/>
    <property type="match status" value="1"/>
</dbReference>
<dbReference type="Gene3D" id="3.40.50.1360">
    <property type="match status" value="1"/>
</dbReference>
<keyword evidence="4" id="KW-1185">Reference proteome</keyword>
<keyword evidence="1" id="KW-0812">Transmembrane</keyword>
<dbReference type="SUPFAM" id="SSF46785">
    <property type="entry name" value="Winged helix' DNA-binding domain"/>
    <property type="match status" value="1"/>
</dbReference>
<evidence type="ECO:0000313" key="4">
    <source>
        <dbReference type="Proteomes" id="UP000424468"/>
    </source>
</evidence>
<evidence type="ECO:0000259" key="2">
    <source>
        <dbReference type="Pfam" id="PF00455"/>
    </source>
</evidence>
<accession>A0A6I6CE71</accession>
<dbReference type="AlphaFoldDB" id="A0A6I6CE71"/>
<reference evidence="3 4" key="1">
    <citation type="submission" date="2019-11" db="EMBL/GenBank/DDBJ databases">
        <title>Complete genome sequence of Spiroplasma tabanidicola TAUS-1 (DSM 22603).</title>
        <authorList>
            <person name="Huang C.-T."/>
            <person name="Lin Y.-C."/>
            <person name="Kuo C.-H."/>
        </authorList>
    </citation>
    <scope>NUCLEOTIDE SEQUENCE [LARGE SCALE GENOMIC DNA]</scope>
    <source>
        <strain evidence="3 4">TAUS-1</strain>
    </source>
</reference>
<organism evidence="3 4">
    <name type="scientific">Spiroplasma tabanidicola</name>
    <dbReference type="NCBI Taxonomy" id="324079"/>
    <lineage>
        <taxon>Bacteria</taxon>
        <taxon>Bacillati</taxon>
        <taxon>Mycoplasmatota</taxon>
        <taxon>Mollicutes</taxon>
        <taxon>Entomoplasmatales</taxon>
        <taxon>Spiroplasmataceae</taxon>
        <taxon>Spiroplasma</taxon>
    </lineage>
</organism>
<dbReference type="InterPro" id="IPR014036">
    <property type="entry name" value="DeoR-like_C"/>
</dbReference>
<dbReference type="InterPro" id="IPR036390">
    <property type="entry name" value="WH_DNA-bd_sf"/>
</dbReference>
<evidence type="ECO:0000313" key="3">
    <source>
        <dbReference type="EMBL" id="QGS52274.1"/>
    </source>
</evidence>
<evidence type="ECO:0000256" key="1">
    <source>
        <dbReference type="SAM" id="Phobius"/>
    </source>
</evidence>
<gene>
    <name evidence="3" type="ORF">STABA_v1c09210</name>
</gene>
<dbReference type="PANTHER" id="PTHR30363:SF56">
    <property type="entry name" value="TRANSCRIPTIONAL REGULATOR, DEOR FAMILY"/>
    <property type="match status" value="1"/>
</dbReference>
<dbReference type="Proteomes" id="UP000424468">
    <property type="component" value="Chromosome"/>
</dbReference>
<dbReference type="SUPFAM" id="SSF100950">
    <property type="entry name" value="NagB/RpiA/CoA transferase-like"/>
    <property type="match status" value="1"/>
</dbReference>
<dbReference type="Pfam" id="PF00455">
    <property type="entry name" value="DeoRC"/>
    <property type="match status" value="1"/>
</dbReference>
<name>A0A6I6CE71_9MOLU</name>
<protein>
    <submittedName>
        <fullName evidence="3">DeoR/GlpR transcriptional regulator</fullName>
    </submittedName>
</protein>
<dbReference type="KEGG" id="stab:STABA_v1c09210"/>